<dbReference type="InterPro" id="IPR025962">
    <property type="entry name" value="SdpI/YhfL"/>
</dbReference>
<proteinExistence type="predicted"/>
<name>A0ABR5SDE2_9BACT</name>
<sequence>MFDQPFIVPALIILLISVPLVIGIIPRNNFYGVRNKKTLSGDYFWYKGNRFGGWTLIAASLTYMLTAAAFPYNNAVVDNFSIWQIHLGVLLLSLIGSLVFTFIYIKRL</sequence>
<keyword evidence="1" id="KW-0812">Transmembrane</keyword>
<evidence type="ECO:0000313" key="2">
    <source>
        <dbReference type="EMBL" id="KWT82965.1"/>
    </source>
</evidence>
<dbReference type="RefSeq" id="WP_236861705.1">
    <property type="nucleotide sequence ID" value="NZ_LNQR01000081.1"/>
</dbReference>
<keyword evidence="3" id="KW-1185">Reference proteome</keyword>
<dbReference type="EMBL" id="LNQR01000081">
    <property type="protein sequence ID" value="KWT82965.1"/>
    <property type="molecule type" value="Genomic_DNA"/>
</dbReference>
<feature type="transmembrane region" description="Helical" evidence="1">
    <location>
        <begin position="6"/>
        <end position="30"/>
    </location>
</feature>
<dbReference type="Pfam" id="PF13630">
    <property type="entry name" value="SdpI"/>
    <property type="match status" value="1"/>
</dbReference>
<keyword evidence="1" id="KW-1133">Transmembrane helix</keyword>
<protein>
    <recommendedName>
        <fullName evidence="4">SdpI family protein</fullName>
    </recommendedName>
</protein>
<reference evidence="2 3" key="1">
    <citation type="submission" date="2015-11" db="EMBL/GenBank/DDBJ databases">
        <authorList>
            <person name="Lin W."/>
        </authorList>
    </citation>
    <scope>NUCLEOTIDE SEQUENCE [LARGE SCALE GENOMIC DNA]</scope>
    <source>
        <strain evidence="2 3">HCH-1</strain>
    </source>
</reference>
<evidence type="ECO:0008006" key="4">
    <source>
        <dbReference type="Google" id="ProtNLM"/>
    </source>
</evidence>
<feature type="transmembrane region" description="Helical" evidence="1">
    <location>
        <begin position="51"/>
        <end position="70"/>
    </location>
</feature>
<comment type="caution">
    <text evidence="2">The sequence shown here is derived from an EMBL/GenBank/DDBJ whole genome shotgun (WGS) entry which is preliminary data.</text>
</comment>
<evidence type="ECO:0000313" key="3">
    <source>
        <dbReference type="Proteomes" id="UP000060487"/>
    </source>
</evidence>
<dbReference type="Proteomes" id="UP000060487">
    <property type="component" value="Unassembled WGS sequence"/>
</dbReference>
<evidence type="ECO:0000256" key="1">
    <source>
        <dbReference type="SAM" id="Phobius"/>
    </source>
</evidence>
<keyword evidence="1" id="KW-0472">Membrane</keyword>
<feature type="transmembrane region" description="Helical" evidence="1">
    <location>
        <begin position="82"/>
        <end position="105"/>
    </location>
</feature>
<gene>
    <name evidence="2" type="ORF">ASN18_2326</name>
</gene>
<accession>A0ABR5SDE2</accession>
<organism evidence="2 3">
    <name type="scientific">Candidatus Magnetominusculus xianensis</name>
    <dbReference type="NCBI Taxonomy" id="1748249"/>
    <lineage>
        <taxon>Bacteria</taxon>
        <taxon>Pseudomonadati</taxon>
        <taxon>Nitrospirota</taxon>
        <taxon>Nitrospiria</taxon>
        <taxon>Nitrospirales</taxon>
        <taxon>Nitrospiraceae</taxon>
        <taxon>Candidatus Magnetominusculus</taxon>
    </lineage>
</organism>